<dbReference type="Gene3D" id="3.40.309.10">
    <property type="entry name" value="Aldehyde Dehydrogenase, Chain A, domain 2"/>
    <property type="match status" value="1"/>
</dbReference>
<dbReference type="FunFam" id="3.40.605.10:FF:000006">
    <property type="entry name" value="1-pyrroline-5-carboxylate dehydrogenase"/>
    <property type="match status" value="1"/>
</dbReference>
<evidence type="ECO:0000256" key="4">
    <source>
        <dbReference type="ARBA" id="ARBA00023002"/>
    </source>
</evidence>
<dbReference type="InterPro" id="IPR015590">
    <property type="entry name" value="Aldehyde_DH_dom"/>
</dbReference>
<sequence length="543" mass="58711">MDAVTQVPVPVNEPVHTYAPGSPERTRLEAKLKELADNPIDLPMTIGGERRLGGGERFDVVQPHRHAAKLGTYGNATVQDAQDAVDAALAAAPAWRAMSFDDRAAIILKAADLLSGPWRETLAAATMLGQSKTVQQAEIDTPCELVDFWRFNVHFARQILAEQPPVNSPGVWNRSDHRPLEGFVYAITPFNFTAIAGNLPTAPALMGNVVVWKPSPTQTLAAVLLMQLLEEAGLPKGVINLVTGDGKDVSEVALNHPELAGIHFTGSTKTFQYLWKTVGTNIEKYKTYPRLVGETGGKDFIVAHPTADRAVLKTAMTRGAFEFQGQKCSAASRAYVPASLWNSGFKEEFAAEVDGLTMGDPADLTNFMSAVIDDRSFAKNKAAIERAKADPTVEVVAGGTYDDSEGFFVRPTVLVSTDPENEIFKDEYFGPILGVYVYEDAEYDAMLEQMESASAYGLTGCVIAQDRAAAAATAEKLRFAAGNFYINDKPTGAVVGQQPFGGGRASGTNDKAGAKQNLMRWTSTRSIKETLVPPTDYRYPHMG</sequence>
<feature type="domain" description="Aldehyde dehydrogenase" evidence="10">
    <location>
        <begin position="56"/>
        <end position="527"/>
    </location>
</feature>
<dbReference type="OrthoDB" id="6882680at2"/>
<dbReference type="NCBIfam" id="TIGR01236">
    <property type="entry name" value="D1pyr5carbox1"/>
    <property type="match status" value="1"/>
</dbReference>
<dbReference type="InterPro" id="IPR016162">
    <property type="entry name" value="Ald_DH_N"/>
</dbReference>
<dbReference type="Gene3D" id="3.40.605.10">
    <property type="entry name" value="Aldehyde Dehydrogenase, Chain A, domain 1"/>
    <property type="match status" value="1"/>
</dbReference>
<dbReference type="InterPro" id="IPR016163">
    <property type="entry name" value="Ald_DH_C"/>
</dbReference>
<evidence type="ECO:0000256" key="5">
    <source>
        <dbReference type="ARBA" id="ARBA00023027"/>
    </source>
</evidence>
<dbReference type="SUPFAM" id="SSF53720">
    <property type="entry name" value="ALDH-like"/>
    <property type="match status" value="1"/>
</dbReference>
<comment type="similarity">
    <text evidence="2">Belongs to the aldehyde dehydrogenase family.</text>
</comment>
<dbReference type="PROSITE" id="PS00070">
    <property type="entry name" value="ALDEHYDE_DEHYDR_CYS"/>
    <property type="match status" value="1"/>
</dbReference>
<feature type="region of interest" description="Disordered" evidence="9">
    <location>
        <begin position="1"/>
        <end position="22"/>
    </location>
</feature>
<keyword evidence="6" id="KW-0642">Proline metabolism</keyword>
<name>A0A4Q9HJY8_STRKA</name>
<dbReference type="InterPro" id="IPR016160">
    <property type="entry name" value="Ald_DH_CS_CYS"/>
</dbReference>
<dbReference type="GO" id="GO:0010133">
    <property type="term" value="P:L-proline catabolic process to L-glutamate"/>
    <property type="evidence" value="ECO:0007669"/>
    <property type="project" value="UniProtKB-UniPathway"/>
</dbReference>
<dbReference type="EMBL" id="SIXH01000620">
    <property type="protein sequence ID" value="TBO55004.1"/>
    <property type="molecule type" value="Genomic_DNA"/>
</dbReference>
<dbReference type="InterPro" id="IPR005931">
    <property type="entry name" value="P5CDH/ALDH4A1"/>
</dbReference>
<protein>
    <recommendedName>
        <fullName evidence="7">L-glutamate gamma-semialdehyde dehydrogenase</fullName>
        <ecNumber evidence="3">1.2.1.88</ecNumber>
    </recommendedName>
    <alternativeName>
        <fullName evidence="7">L-glutamate gamma-semialdehyde dehydrogenase</fullName>
    </alternativeName>
</protein>
<reference evidence="11 12" key="1">
    <citation type="submission" date="2019-02" db="EMBL/GenBank/DDBJ databases">
        <title>Draft Genome Sequence of Streptomyces sp. AM-2504, identified by 16S rRNA comparative analysis as a Streptomyces Kasugaensis strain.</title>
        <authorList>
            <person name="Napolioni V."/>
            <person name="Giuliodori A.M."/>
            <person name="Spurio R."/>
            <person name="Fabbretti A."/>
        </authorList>
    </citation>
    <scope>NUCLEOTIDE SEQUENCE [LARGE SCALE GENOMIC DNA]</scope>
    <source>
        <strain evidence="11 12">AM-2504</strain>
    </source>
</reference>
<evidence type="ECO:0000256" key="3">
    <source>
        <dbReference type="ARBA" id="ARBA00012884"/>
    </source>
</evidence>
<keyword evidence="5" id="KW-0520">NAD</keyword>
<dbReference type="AlphaFoldDB" id="A0A4Q9HJY8"/>
<evidence type="ECO:0000256" key="9">
    <source>
        <dbReference type="SAM" id="MobiDB-lite"/>
    </source>
</evidence>
<dbReference type="FunFam" id="3.40.309.10:FF:000005">
    <property type="entry name" value="1-pyrroline-5-carboxylate dehydrogenase 1"/>
    <property type="match status" value="1"/>
</dbReference>
<dbReference type="GO" id="GO:0004657">
    <property type="term" value="F:proline dehydrogenase activity"/>
    <property type="evidence" value="ECO:0007669"/>
    <property type="project" value="UniProtKB-ARBA"/>
</dbReference>
<evidence type="ECO:0000313" key="12">
    <source>
        <dbReference type="Proteomes" id="UP000292452"/>
    </source>
</evidence>
<evidence type="ECO:0000259" key="10">
    <source>
        <dbReference type="Pfam" id="PF00171"/>
    </source>
</evidence>
<evidence type="ECO:0000256" key="7">
    <source>
        <dbReference type="ARBA" id="ARBA00032259"/>
    </source>
</evidence>
<keyword evidence="4 11" id="KW-0560">Oxidoreductase</keyword>
<accession>A0A4Q9HJY8</accession>
<gene>
    <name evidence="11" type="primary">pruA</name>
    <name evidence="11" type="ORF">EYS09_35545</name>
</gene>
<evidence type="ECO:0000256" key="1">
    <source>
        <dbReference type="ARBA" id="ARBA00004786"/>
    </source>
</evidence>
<evidence type="ECO:0000256" key="2">
    <source>
        <dbReference type="ARBA" id="ARBA00009986"/>
    </source>
</evidence>
<dbReference type="UniPathway" id="UPA00261">
    <property type="reaction ID" value="UER00374"/>
</dbReference>
<dbReference type="InterPro" id="IPR016161">
    <property type="entry name" value="Ald_DH/histidinol_DH"/>
</dbReference>
<dbReference type="EC" id="1.2.1.88" evidence="3"/>
<organism evidence="11 12">
    <name type="scientific">Streptomyces kasugaensis</name>
    <dbReference type="NCBI Taxonomy" id="1946"/>
    <lineage>
        <taxon>Bacteria</taxon>
        <taxon>Bacillati</taxon>
        <taxon>Actinomycetota</taxon>
        <taxon>Actinomycetes</taxon>
        <taxon>Kitasatosporales</taxon>
        <taxon>Streptomycetaceae</taxon>
        <taxon>Streptomyces</taxon>
    </lineage>
</organism>
<dbReference type="GeneID" id="97374518"/>
<dbReference type="Pfam" id="PF00171">
    <property type="entry name" value="Aldedh"/>
    <property type="match status" value="1"/>
</dbReference>
<dbReference type="Proteomes" id="UP000292452">
    <property type="component" value="Unassembled WGS sequence"/>
</dbReference>
<dbReference type="InterPro" id="IPR050485">
    <property type="entry name" value="Proline_metab_enzyme"/>
</dbReference>
<evidence type="ECO:0000256" key="8">
    <source>
        <dbReference type="ARBA" id="ARBA00048142"/>
    </source>
</evidence>
<proteinExistence type="inferred from homology"/>
<keyword evidence="12" id="KW-1185">Reference proteome</keyword>
<dbReference type="RefSeq" id="WP_052856307.1">
    <property type="nucleotide sequence ID" value="NZ_NDXL01000001.1"/>
</dbReference>
<dbReference type="PANTHER" id="PTHR42862">
    <property type="entry name" value="DELTA-1-PYRROLINE-5-CARBOXYLATE DEHYDROGENASE 1, ISOFORM A-RELATED"/>
    <property type="match status" value="1"/>
</dbReference>
<evidence type="ECO:0000256" key="6">
    <source>
        <dbReference type="ARBA" id="ARBA00023062"/>
    </source>
</evidence>
<evidence type="ECO:0000313" key="11">
    <source>
        <dbReference type="EMBL" id="TBO55004.1"/>
    </source>
</evidence>
<comment type="catalytic activity">
    <reaction evidence="8">
        <text>L-glutamate 5-semialdehyde + NAD(+) + H2O = L-glutamate + NADH + 2 H(+)</text>
        <dbReference type="Rhea" id="RHEA:30235"/>
        <dbReference type="ChEBI" id="CHEBI:15377"/>
        <dbReference type="ChEBI" id="CHEBI:15378"/>
        <dbReference type="ChEBI" id="CHEBI:29985"/>
        <dbReference type="ChEBI" id="CHEBI:57540"/>
        <dbReference type="ChEBI" id="CHEBI:57945"/>
        <dbReference type="ChEBI" id="CHEBI:58066"/>
        <dbReference type="EC" id="1.2.1.88"/>
    </reaction>
</comment>
<comment type="pathway">
    <text evidence="1">Amino-acid degradation; L-proline degradation into L-glutamate; L-glutamate from L-proline: step 2/2.</text>
</comment>
<dbReference type="GO" id="GO:0009898">
    <property type="term" value="C:cytoplasmic side of plasma membrane"/>
    <property type="evidence" value="ECO:0007669"/>
    <property type="project" value="TreeGrafter"/>
</dbReference>
<dbReference type="PANTHER" id="PTHR42862:SF1">
    <property type="entry name" value="DELTA-1-PYRROLINE-5-CARBOXYLATE DEHYDROGENASE 2, ISOFORM A-RELATED"/>
    <property type="match status" value="1"/>
</dbReference>
<comment type="caution">
    <text evidence="11">The sequence shown here is derived from an EMBL/GenBank/DDBJ whole genome shotgun (WGS) entry which is preliminary data.</text>
</comment>
<dbReference type="GO" id="GO:0003842">
    <property type="term" value="F:L-glutamate gamma-semialdehyde dehydrogenase activity"/>
    <property type="evidence" value="ECO:0007669"/>
    <property type="project" value="UniProtKB-EC"/>
</dbReference>